<name>A0A1D9GP65_9GAMM</name>
<keyword evidence="1" id="KW-0040">ANK repeat</keyword>
<evidence type="ECO:0000256" key="2">
    <source>
        <dbReference type="SAM" id="MobiDB-lite"/>
    </source>
</evidence>
<dbReference type="SMART" id="SM00248">
    <property type="entry name" value="ANK"/>
    <property type="match status" value="1"/>
</dbReference>
<protein>
    <submittedName>
        <fullName evidence="3">Uncharacterized protein</fullName>
    </submittedName>
</protein>
<dbReference type="Gene3D" id="1.25.40.20">
    <property type="entry name" value="Ankyrin repeat-containing domain"/>
    <property type="match status" value="1"/>
</dbReference>
<feature type="region of interest" description="Disordered" evidence="2">
    <location>
        <begin position="80"/>
        <end position="110"/>
    </location>
</feature>
<sequence>MSEKTPGQPQQPTSQKDEDAVAFARGIFELARNGGAGPLSVMLNAGVPVDMRTSEGDSLLMLASRNGHLETVRLLLESGADPETLNDQGESASSLATSDTIRSLISDWSQ</sequence>
<dbReference type="OrthoDB" id="671583at2"/>
<dbReference type="PROSITE" id="PS50297">
    <property type="entry name" value="ANK_REP_REGION"/>
    <property type="match status" value="1"/>
</dbReference>
<organism evidence="3 4">
    <name type="scientific">Marinobacter salinus</name>
    <dbReference type="NCBI Taxonomy" id="1874317"/>
    <lineage>
        <taxon>Bacteria</taxon>
        <taxon>Pseudomonadati</taxon>
        <taxon>Pseudomonadota</taxon>
        <taxon>Gammaproteobacteria</taxon>
        <taxon>Pseudomonadales</taxon>
        <taxon>Marinobacteraceae</taxon>
        <taxon>Marinobacter</taxon>
    </lineage>
</organism>
<dbReference type="RefSeq" id="WP_070971675.1">
    <property type="nucleotide sequence ID" value="NZ_CP017715.1"/>
</dbReference>
<dbReference type="EMBL" id="CP017715">
    <property type="protein sequence ID" value="AOY89311.1"/>
    <property type="molecule type" value="Genomic_DNA"/>
</dbReference>
<feature type="repeat" description="ANK" evidence="1">
    <location>
        <begin position="55"/>
        <end position="87"/>
    </location>
</feature>
<dbReference type="SUPFAM" id="SSF48403">
    <property type="entry name" value="Ankyrin repeat"/>
    <property type="match status" value="1"/>
</dbReference>
<feature type="compositionally biased region" description="Polar residues" evidence="2">
    <location>
        <begin position="85"/>
        <end position="110"/>
    </location>
</feature>
<evidence type="ECO:0000313" key="4">
    <source>
        <dbReference type="Proteomes" id="UP000177445"/>
    </source>
</evidence>
<keyword evidence="4" id="KW-1185">Reference proteome</keyword>
<dbReference type="PROSITE" id="PS50088">
    <property type="entry name" value="ANK_REPEAT"/>
    <property type="match status" value="1"/>
</dbReference>
<proteinExistence type="predicted"/>
<dbReference type="AlphaFoldDB" id="A0A1D9GP65"/>
<dbReference type="KEGG" id="msq:BKP64_14660"/>
<dbReference type="InterPro" id="IPR036770">
    <property type="entry name" value="Ankyrin_rpt-contain_sf"/>
</dbReference>
<evidence type="ECO:0000313" key="3">
    <source>
        <dbReference type="EMBL" id="AOY89311.1"/>
    </source>
</evidence>
<evidence type="ECO:0000256" key="1">
    <source>
        <dbReference type="PROSITE-ProRule" id="PRU00023"/>
    </source>
</evidence>
<gene>
    <name evidence="3" type="ORF">BKP64_14660</name>
</gene>
<dbReference type="STRING" id="1874317.BKP64_14660"/>
<dbReference type="Pfam" id="PF12796">
    <property type="entry name" value="Ank_2"/>
    <property type="match status" value="1"/>
</dbReference>
<reference evidence="3 4" key="1">
    <citation type="submission" date="2016-10" db="EMBL/GenBank/DDBJ databases">
        <title>Marinobacter salinus sp. nov., a moderately halophilic bacterium isolated from a tidal flat environment.</title>
        <authorList>
            <person name="Park S.-J."/>
        </authorList>
    </citation>
    <scope>NUCLEOTIDE SEQUENCE [LARGE SCALE GENOMIC DNA]</scope>
    <source>
        <strain evidence="3 4">Hb8</strain>
    </source>
</reference>
<dbReference type="Proteomes" id="UP000177445">
    <property type="component" value="Chromosome"/>
</dbReference>
<accession>A0A1D9GP65</accession>
<dbReference type="InterPro" id="IPR002110">
    <property type="entry name" value="Ankyrin_rpt"/>
</dbReference>